<protein>
    <recommendedName>
        <fullName evidence="4">DUF1499 domain-containing protein</fullName>
    </recommendedName>
</protein>
<name>A0A1C1YQ56_9HYPH</name>
<reference evidence="2 3" key="1">
    <citation type="submission" date="2015-12" db="EMBL/GenBank/DDBJ databases">
        <authorList>
            <person name="Shamseldin A."/>
            <person name="Moawad H."/>
            <person name="Abd El-Rahim W.M."/>
            <person name="Sadowsky M.J."/>
        </authorList>
    </citation>
    <scope>NUCLEOTIDE SEQUENCE [LARGE SCALE GENOMIC DNA]</scope>
    <source>
        <strain evidence="2 3">JC234</strain>
    </source>
</reference>
<dbReference type="Proteomes" id="UP000094795">
    <property type="component" value="Unassembled WGS sequence"/>
</dbReference>
<feature type="transmembrane region" description="Helical" evidence="1">
    <location>
        <begin position="21"/>
        <end position="41"/>
    </location>
</feature>
<evidence type="ECO:0000256" key="1">
    <source>
        <dbReference type="SAM" id="Phobius"/>
    </source>
</evidence>
<dbReference type="Pfam" id="PF07386">
    <property type="entry name" value="DUF1499"/>
    <property type="match status" value="1"/>
</dbReference>
<feature type="transmembrane region" description="Helical" evidence="1">
    <location>
        <begin position="81"/>
        <end position="103"/>
    </location>
</feature>
<feature type="transmembrane region" description="Helical" evidence="1">
    <location>
        <begin position="47"/>
        <end position="69"/>
    </location>
</feature>
<accession>A0A1C1YQ56</accession>
<keyword evidence="1" id="KW-0472">Membrane</keyword>
<dbReference type="AlphaFoldDB" id="A0A1C1YQ56"/>
<dbReference type="InterPro" id="IPR010865">
    <property type="entry name" value="DUF1499"/>
</dbReference>
<keyword evidence="1" id="KW-1133">Transmembrane helix</keyword>
<keyword evidence="1" id="KW-0812">Transmembrane</keyword>
<evidence type="ECO:0000313" key="2">
    <source>
        <dbReference type="EMBL" id="OCW55648.1"/>
    </source>
</evidence>
<evidence type="ECO:0008006" key="4">
    <source>
        <dbReference type="Google" id="ProtNLM"/>
    </source>
</evidence>
<dbReference type="EMBL" id="LQZT01000050">
    <property type="protein sequence ID" value="OCW55648.1"/>
    <property type="molecule type" value="Genomic_DNA"/>
</dbReference>
<proteinExistence type="predicted"/>
<sequence length="302" mass="32245">MPFRPQRPSSVAAAWSRRLGRFALLLAVMAVALHRAGILVLPNAVAAVLLAAFLAVVVLGLSLIGFFMLWRIGAKGGHAAFSGMVLALMVLVPVGLAASRYVLLPAIHDVSTDLANAPQWLNEPPVKASWLPRADGDTASARAEQAAAYPQVTGRRYDGAIDRVLQGVRAVAQERKWKQVDNIGVDLLVDGLEPASDAGEAAVQSTGVADPARAPIPVPRPDIENAAPEPVPTYALIQYEKSTLILGIPQDILIRLVEEEATTFVDMRVATRDGNHDLGLNAELIRSFLRDLDIRLLGIAGS</sequence>
<gene>
    <name evidence="2" type="ORF">AWJ14_06600</name>
</gene>
<dbReference type="STRING" id="1480615.AWJ14_06600"/>
<evidence type="ECO:0000313" key="3">
    <source>
        <dbReference type="Proteomes" id="UP000094795"/>
    </source>
</evidence>
<organism evidence="2 3">
    <name type="scientific">Hoeflea olei</name>
    <dbReference type="NCBI Taxonomy" id="1480615"/>
    <lineage>
        <taxon>Bacteria</taxon>
        <taxon>Pseudomonadati</taxon>
        <taxon>Pseudomonadota</taxon>
        <taxon>Alphaproteobacteria</taxon>
        <taxon>Hyphomicrobiales</taxon>
        <taxon>Rhizobiaceae</taxon>
        <taxon>Hoeflea</taxon>
    </lineage>
</organism>
<keyword evidence="3" id="KW-1185">Reference proteome</keyword>
<dbReference type="RefSeq" id="WP_066184623.1">
    <property type="nucleotide sequence ID" value="NZ_LQZT01000050.1"/>
</dbReference>
<comment type="caution">
    <text evidence="2">The sequence shown here is derived from an EMBL/GenBank/DDBJ whole genome shotgun (WGS) entry which is preliminary data.</text>
</comment>